<dbReference type="SMART" id="SM00871">
    <property type="entry name" value="AraC_E_bind"/>
    <property type="match status" value="1"/>
</dbReference>
<dbReference type="PRINTS" id="PR00032">
    <property type="entry name" value="HTHARAC"/>
</dbReference>
<dbReference type="InterPro" id="IPR009057">
    <property type="entry name" value="Homeodomain-like_sf"/>
</dbReference>
<dbReference type="Gene3D" id="3.20.80.10">
    <property type="entry name" value="Regulatory factor, effector binding domain"/>
    <property type="match status" value="1"/>
</dbReference>
<dbReference type="SUPFAM" id="SSF46689">
    <property type="entry name" value="Homeodomain-like"/>
    <property type="match status" value="1"/>
</dbReference>
<proteinExistence type="predicted"/>
<dbReference type="InterPro" id="IPR010499">
    <property type="entry name" value="AraC_E-bd"/>
</dbReference>
<dbReference type="InterPro" id="IPR050959">
    <property type="entry name" value="MarA-like"/>
</dbReference>
<dbReference type="PANTHER" id="PTHR47504:SF5">
    <property type="entry name" value="RIGHT ORIGIN-BINDING PROTEIN"/>
    <property type="match status" value="1"/>
</dbReference>
<dbReference type="Proteomes" id="UP000072530">
    <property type="component" value="Unassembled WGS sequence"/>
</dbReference>
<dbReference type="GO" id="GO:0003700">
    <property type="term" value="F:DNA-binding transcription factor activity"/>
    <property type="evidence" value="ECO:0007669"/>
    <property type="project" value="InterPro"/>
</dbReference>
<sequence length="277" mass="30876">MMHQFNQTMKYLESVLDSEIEPKKIQQLSGYPYAMFSRLFSILADMTLAEYLRNRRLSQAVHDLTQTSAKIIDIALTYGYDSADAFSAAFKKFHGVTPSQVRGGSAYKVFPPLQLSLKITGGKNMDIKIAQKPAFAVAGILLEAIDNSLCPSAWNQLFEEQSLETLASLGNGQSYGICSDVKEGEIINYMAGYDVTDQRKAKALGLTIMEIEPAEYAIIPVKGPIPGSIHQAWKYVLEVFFPETGYRHSGAPDFEVYAEGEMDSPDYEMELWIPIVK</sequence>
<dbReference type="PROSITE" id="PS01124">
    <property type="entry name" value="HTH_ARAC_FAMILY_2"/>
    <property type="match status" value="1"/>
</dbReference>
<dbReference type="PROSITE" id="PS00041">
    <property type="entry name" value="HTH_ARAC_FAMILY_1"/>
    <property type="match status" value="1"/>
</dbReference>
<protein>
    <submittedName>
        <fullName evidence="1">AraC family transcriptional regulator</fullName>
    </submittedName>
</protein>
<dbReference type="InterPro" id="IPR029442">
    <property type="entry name" value="GyrI-like"/>
</dbReference>
<dbReference type="SMART" id="SM00342">
    <property type="entry name" value="HTH_ARAC"/>
    <property type="match status" value="1"/>
</dbReference>
<evidence type="ECO:0000313" key="1">
    <source>
        <dbReference type="EMBL" id="CYU27685.1"/>
    </source>
</evidence>
<accession>A0A0Z8CLZ8</accession>
<dbReference type="GO" id="GO:0043565">
    <property type="term" value="F:sequence-specific DNA binding"/>
    <property type="evidence" value="ECO:0007669"/>
    <property type="project" value="InterPro"/>
</dbReference>
<dbReference type="SUPFAM" id="SSF55136">
    <property type="entry name" value="Probable bacterial effector-binding domain"/>
    <property type="match status" value="1"/>
</dbReference>
<dbReference type="InterPro" id="IPR011256">
    <property type="entry name" value="Reg_factor_effector_dom_sf"/>
</dbReference>
<evidence type="ECO:0000313" key="2">
    <source>
        <dbReference type="Proteomes" id="UP000072530"/>
    </source>
</evidence>
<dbReference type="Pfam" id="PF06445">
    <property type="entry name" value="GyrI-like"/>
    <property type="match status" value="1"/>
</dbReference>
<dbReference type="EMBL" id="FIGG01000001">
    <property type="protein sequence ID" value="CYU27685.1"/>
    <property type="molecule type" value="Genomic_DNA"/>
</dbReference>
<name>A0A0Z8CLZ8_STRSU</name>
<dbReference type="InterPro" id="IPR020449">
    <property type="entry name" value="Tscrpt_reg_AraC-type_HTH"/>
</dbReference>
<dbReference type="InterPro" id="IPR018060">
    <property type="entry name" value="HTH_AraC"/>
</dbReference>
<dbReference type="PATRIC" id="fig|1307.475.peg.1125"/>
<dbReference type="InterPro" id="IPR018062">
    <property type="entry name" value="HTH_AraC-typ_CS"/>
</dbReference>
<dbReference type="PANTHER" id="PTHR47504">
    <property type="entry name" value="RIGHT ORIGIN-BINDING PROTEIN"/>
    <property type="match status" value="1"/>
</dbReference>
<dbReference type="Pfam" id="PF12833">
    <property type="entry name" value="HTH_18"/>
    <property type="match status" value="1"/>
</dbReference>
<organism evidence="1 2">
    <name type="scientific">Streptococcus suis</name>
    <dbReference type="NCBI Taxonomy" id="1307"/>
    <lineage>
        <taxon>Bacteria</taxon>
        <taxon>Bacillati</taxon>
        <taxon>Bacillota</taxon>
        <taxon>Bacilli</taxon>
        <taxon>Lactobacillales</taxon>
        <taxon>Streptococcaceae</taxon>
        <taxon>Streptococcus</taxon>
    </lineage>
</organism>
<reference evidence="1 2" key="1">
    <citation type="submission" date="2016-02" db="EMBL/GenBank/DDBJ databases">
        <authorList>
            <consortium name="Pathogen Informatics"/>
        </authorList>
    </citation>
    <scope>NUCLEOTIDE SEQUENCE [LARGE SCALE GENOMIC DNA]</scope>
    <source>
        <strain evidence="1 2">LSS31</strain>
    </source>
</reference>
<dbReference type="Gene3D" id="1.10.10.60">
    <property type="entry name" value="Homeodomain-like"/>
    <property type="match status" value="2"/>
</dbReference>
<gene>
    <name evidence="1" type="primary">tetD</name>
    <name evidence="1" type="ORF">ERS132393_00102</name>
</gene>